<dbReference type="Pfam" id="PF00395">
    <property type="entry name" value="SLH"/>
    <property type="match status" value="1"/>
</dbReference>
<gene>
    <name evidence="3" type="ORF">Dia5BBH33_01030</name>
</gene>
<dbReference type="AlphaFoldDB" id="A0A8D4UTA1"/>
<evidence type="ECO:0000313" key="3">
    <source>
        <dbReference type="EMBL" id="BBK24168.1"/>
    </source>
</evidence>
<feature type="chain" id="PRO_5034653806" description="SLH domain-containing protein" evidence="1">
    <location>
        <begin position="21"/>
        <end position="411"/>
    </location>
</feature>
<dbReference type="InterPro" id="IPR051465">
    <property type="entry name" value="Cell_Envelope_Struct_Comp"/>
</dbReference>
<name>A0A8D4UTA1_9FIRM</name>
<dbReference type="PANTHER" id="PTHR43308:SF1">
    <property type="entry name" value="OUTER MEMBRANE PROTEIN ALPHA"/>
    <property type="match status" value="1"/>
</dbReference>
<dbReference type="Proteomes" id="UP000320585">
    <property type="component" value="Chromosome"/>
</dbReference>
<protein>
    <recommendedName>
        <fullName evidence="2">SLH domain-containing protein</fullName>
    </recommendedName>
</protein>
<dbReference type="RefSeq" id="WP_143332132.1">
    <property type="nucleotide sequence ID" value="NZ_AP019697.1"/>
</dbReference>
<accession>A0A8D4UTA1</accession>
<evidence type="ECO:0000313" key="4">
    <source>
        <dbReference type="Proteomes" id="UP000320585"/>
    </source>
</evidence>
<evidence type="ECO:0000259" key="2">
    <source>
        <dbReference type="PROSITE" id="PS51272"/>
    </source>
</evidence>
<sequence>MKKITLTAMAVLALGISASAANPFSDVTPNDWAYQAVVDLSEQGVVVGYPDGTFRGERNITRFEMAQIIARMLANEDQMNAEQRAMLDKLAGEYADELGNLGVRVSNLEKKVGNLSFSGNSRVRLLQYYGDKGEAVDKWDGRMQVSVKGQVNDSTYAYGRLRYDMNFKGKDKRDAYMNTLYVHHDFNGKAGLTLGRMDLFLGQTGLQYDDTFDGAMATIGSKKLAADIGYGRFIGGNLGKADTKEERAAAIARVYGKSGRLAYDAEYIQGEDKYDARIWGAGLTAGVTEDIDIFGDYYQNTDYKNDPQTWTAGLAFGHYNMKKFGTFRIAGQYISAEKGSFLNDTTYTASAAGLVEDRNDINRSRFWLASADLVLMKNVRLHGEYAFDVKTNGKAKTNYDDLATVSLNYVF</sequence>
<evidence type="ECO:0000256" key="1">
    <source>
        <dbReference type="SAM" id="SignalP"/>
    </source>
</evidence>
<proteinExistence type="predicted"/>
<dbReference type="PANTHER" id="PTHR43308">
    <property type="entry name" value="OUTER MEMBRANE PROTEIN ALPHA-RELATED"/>
    <property type="match status" value="1"/>
</dbReference>
<dbReference type="KEGG" id="dho:Dia5BBH33_01030"/>
<dbReference type="EMBL" id="AP019697">
    <property type="protein sequence ID" value="BBK24168.1"/>
    <property type="molecule type" value="Genomic_DNA"/>
</dbReference>
<feature type="signal peptide" evidence="1">
    <location>
        <begin position="1"/>
        <end position="20"/>
    </location>
</feature>
<dbReference type="OrthoDB" id="5845122at2"/>
<keyword evidence="4" id="KW-1185">Reference proteome</keyword>
<dbReference type="InterPro" id="IPR001119">
    <property type="entry name" value="SLH_dom"/>
</dbReference>
<dbReference type="SUPFAM" id="SSF56935">
    <property type="entry name" value="Porins"/>
    <property type="match status" value="1"/>
</dbReference>
<feature type="domain" description="SLH" evidence="2">
    <location>
        <begin position="20"/>
        <end position="83"/>
    </location>
</feature>
<dbReference type="PROSITE" id="PS51272">
    <property type="entry name" value="SLH"/>
    <property type="match status" value="1"/>
</dbReference>
<reference evidence="4" key="1">
    <citation type="submission" date="2019-05" db="EMBL/GenBank/DDBJ databases">
        <title>Complete genome sequencing of Dialister sp. strain 5BBH33.</title>
        <authorList>
            <person name="Sakamoto M."/>
            <person name="Murakami T."/>
            <person name="Mori H."/>
        </authorList>
    </citation>
    <scope>NUCLEOTIDE SEQUENCE [LARGE SCALE GENOMIC DNA]</scope>
    <source>
        <strain evidence="4">5BBH33</strain>
    </source>
</reference>
<keyword evidence="1" id="KW-0732">Signal</keyword>
<dbReference type="GeneID" id="92715320"/>
<organism evidence="3 4">
    <name type="scientific">Dialister hominis</name>
    <dbReference type="NCBI Taxonomy" id="2582419"/>
    <lineage>
        <taxon>Bacteria</taxon>
        <taxon>Bacillati</taxon>
        <taxon>Bacillota</taxon>
        <taxon>Negativicutes</taxon>
        <taxon>Veillonellales</taxon>
        <taxon>Veillonellaceae</taxon>
        <taxon>Dialister</taxon>
    </lineage>
</organism>